<dbReference type="AlphaFoldDB" id="A0A0G1G8V8"/>
<reference evidence="2 3" key="1">
    <citation type="journal article" date="2015" name="Nature">
        <title>rRNA introns, odd ribosomes, and small enigmatic genomes across a large radiation of phyla.</title>
        <authorList>
            <person name="Brown C.T."/>
            <person name="Hug L.A."/>
            <person name="Thomas B.C."/>
            <person name="Sharon I."/>
            <person name="Castelle C.J."/>
            <person name="Singh A."/>
            <person name="Wilkins M.J."/>
            <person name="Williams K.H."/>
            <person name="Banfield J.F."/>
        </authorList>
    </citation>
    <scope>NUCLEOTIDE SEQUENCE [LARGE SCALE GENOMIC DNA]</scope>
</reference>
<accession>A0A0G1G8V8</accession>
<protein>
    <recommendedName>
        <fullName evidence="4">Rod shape-determining protein MreD</fullName>
    </recommendedName>
</protein>
<evidence type="ECO:0000313" key="3">
    <source>
        <dbReference type="Proteomes" id="UP000034894"/>
    </source>
</evidence>
<evidence type="ECO:0000256" key="1">
    <source>
        <dbReference type="SAM" id="Phobius"/>
    </source>
</evidence>
<name>A0A0G1G8V8_9BACT</name>
<organism evidence="2 3">
    <name type="scientific">Candidatus Gottesmanbacteria bacterium GW2011_GWA2_43_14</name>
    <dbReference type="NCBI Taxonomy" id="1618443"/>
    <lineage>
        <taxon>Bacteria</taxon>
        <taxon>Candidatus Gottesmaniibacteriota</taxon>
    </lineage>
</organism>
<dbReference type="Proteomes" id="UP000034894">
    <property type="component" value="Unassembled WGS sequence"/>
</dbReference>
<evidence type="ECO:0008006" key="4">
    <source>
        <dbReference type="Google" id="ProtNLM"/>
    </source>
</evidence>
<keyword evidence="1" id="KW-1133">Transmembrane helix</keyword>
<feature type="transmembrane region" description="Helical" evidence="1">
    <location>
        <begin position="112"/>
        <end position="134"/>
    </location>
</feature>
<sequence length="142" mass="16048">MRLFFVLILLAIIIETVFLPYPFTLMLVIMSVIALGRNSLLPVFISGILLDLFAMRLWGLDSLIFLVVAALILRYNRKFQTGNPLYVFGFIFMAIGVYSLVFYRLLFSPSSLVMTLVLSVALLYLISITSSQIIGEKKKLTV</sequence>
<feature type="transmembrane region" description="Helical" evidence="1">
    <location>
        <begin position="44"/>
        <end position="73"/>
    </location>
</feature>
<dbReference type="STRING" id="1618443.UV73_C0018G0011"/>
<evidence type="ECO:0000313" key="2">
    <source>
        <dbReference type="EMBL" id="KKS95398.1"/>
    </source>
</evidence>
<feature type="transmembrane region" description="Helical" evidence="1">
    <location>
        <begin position="85"/>
        <end position="106"/>
    </location>
</feature>
<proteinExistence type="predicted"/>
<comment type="caution">
    <text evidence="2">The sequence shown here is derived from an EMBL/GenBank/DDBJ whole genome shotgun (WGS) entry which is preliminary data.</text>
</comment>
<keyword evidence="1" id="KW-0812">Transmembrane</keyword>
<dbReference type="EMBL" id="LCFP01000018">
    <property type="protein sequence ID" value="KKS95398.1"/>
    <property type="molecule type" value="Genomic_DNA"/>
</dbReference>
<keyword evidence="1" id="KW-0472">Membrane</keyword>
<gene>
    <name evidence="2" type="ORF">UV73_C0018G0011</name>
</gene>